<evidence type="ECO:0000313" key="2">
    <source>
        <dbReference type="EMBL" id="MEC4718133.1"/>
    </source>
</evidence>
<gene>
    <name evidence="2" type="ORF">RY831_03170</name>
</gene>
<proteinExistence type="predicted"/>
<organism evidence="2 3">
    <name type="scientific">Noviherbaspirillum album</name>
    <dbReference type="NCBI Taxonomy" id="3080276"/>
    <lineage>
        <taxon>Bacteria</taxon>
        <taxon>Pseudomonadati</taxon>
        <taxon>Pseudomonadota</taxon>
        <taxon>Betaproteobacteria</taxon>
        <taxon>Burkholderiales</taxon>
        <taxon>Oxalobacteraceae</taxon>
        <taxon>Noviherbaspirillum</taxon>
    </lineage>
</organism>
<keyword evidence="3" id="KW-1185">Reference proteome</keyword>
<evidence type="ECO:0000313" key="3">
    <source>
        <dbReference type="Proteomes" id="UP001352263"/>
    </source>
</evidence>
<feature type="region of interest" description="Disordered" evidence="1">
    <location>
        <begin position="113"/>
        <end position="142"/>
    </location>
</feature>
<dbReference type="EMBL" id="JAWIIV010000002">
    <property type="protein sequence ID" value="MEC4718133.1"/>
    <property type="molecule type" value="Genomic_DNA"/>
</dbReference>
<protein>
    <submittedName>
        <fullName evidence="2">DUF2933 domain-containing protein</fullName>
    </submittedName>
</protein>
<dbReference type="Pfam" id="PF11666">
    <property type="entry name" value="DUF2933"/>
    <property type="match status" value="1"/>
</dbReference>
<name>A0ABU6J3C9_9BURK</name>
<evidence type="ECO:0000256" key="1">
    <source>
        <dbReference type="SAM" id="MobiDB-lite"/>
    </source>
</evidence>
<dbReference type="Proteomes" id="UP001352263">
    <property type="component" value="Unassembled WGS sequence"/>
</dbReference>
<reference evidence="2 3" key="1">
    <citation type="submission" date="2023-10" db="EMBL/GenBank/DDBJ databases">
        <title>Noviherbaspirillum sp. CPCC 100848 genome assembly.</title>
        <authorList>
            <person name="Li X.Y."/>
            <person name="Fang X.M."/>
        </authorList>
    </citation>
    <scope>NUCLEOTIDE SEQUENCE [LARGE SCALE GENOMIC DNA]</scope>
    <source>
        <strain evidence="2 3">CPCC 100848</strain>
    </source>
</reference>
<comment type="caution">
    <text evidence="2">The sequence shown here is derived from an EMBL/GenBank/DDBJ whole genome shotgun (WGS) entry which is preliminary data.</text>
</comment>
<dbReference type="RefSeq" id="WP_326504886.1">
    <property type="nucleotide sequence ID" value="NZ_JAWIIV010000002.1"/>
</dbReference>
<sequence>MNKSAWEPVAPQLEEFDMDQSNTKVASLHSIAAQYGSPITYREDHMNRNPSHPSSAPRPNWSRVNQWLLWLGLAAAVSWLVVRHGAHLLEIAPFLILLACPLMHLLGHGGHGGHENAEAGGGSLPGQSKPVANGKSSDQHTH</sequence>
<dbReference type="InterPro" id="IPR021682">
    <property type="entry name" value="DUF2933"/>
</dbReference>
<accession>A0ABU6J3C9</accession>